<gene>
    <name evidence="1" type="ORF">CgunFtcFv8_027480</name>
</gene>
<proteinExistence type="predicted"/>
<keyword evidence="2" id="KW-1185">Reference proteome</keyword>
<organism evidence="1 2">
    <name type="scientific">Champsocephalus gunnari</name>
    <name type="common">Mackerel icefish</name>
    <dbReference type="NCBI Taxonomy" id="52237"/>
    <lineage>
        <taxon>Eukaryota</taxon>
        <taxon>Metazoa</taxon>
        <taxon>Chordata</taxon>
        <taxon>Craniata</taxon>
        <taxon>Vertebrata</taxon>
        <taxon>Euteleostomi</taxon>
        <taxon>Actinopterygii</taxon>
        <taxon>Neopterygii</taxon>
        <taxon>Teleostei</taxon>
        <taxon>Neoteleostei</taxon>
        <taxon>Acanthomorphata</taxon>
        <taxon>Eupercaria</taxon>
        <taxon>Perciformes</taxon>
        <taxon>Notothenioidei</taxon>
        <taxon>Channichthyidae</taxon>
        <taxon>Champsocephalus</taxon>
    </lineage>
</organism>
<sequence length="139" mass="15317">MTQKNRRTTLSTAPCLVRSRGITVPREPAAPDLQATLLSTRSIFNTRSIFPPDHRSPRPSFGGRKISCRLDSPGPNASSLICMLMSSLSPSDVSFRKFVIKASRSMMMAFELPVFVIFSKATVVEFPQIYLYTSAVSGV</sequence>
<evidence type="ECO:0000313" key="2">
    <source>
        <dbReference type="Proteomes" id="UP001331515"/>
    </source>
</evidence>
<name>A0AAN8E0M1_CHAGU</name>
<protein>
    <submittedName>
        <fullName evidence="1">Uncharacterized protein</fullName>
    </submittedName>
</protein>
<dbReference type="EMBL" id="JAURVH010001516">
    <property type="protein sequence ID" value="KAK5931319.1"/>
    <property type="molecule type" value="Genomic_DNA"/>
</dbReference>
<comment type="caution">
    <text evidence="1">The sequence shown here is derived from an EMBL/GenBank/DDBJ whole genome shotgun (WGS) entry which is preliminary data.</text>
</comment>
<reference evidence="1 2" key="1">
    <citation type="journal article" date="2023" name="Mol. Biol. Evol.">
        <title>Genomics of Secondarily Temperate Adaptation in the Only Non-Antarctic Icefish.</title>
        <authorList>
            <person name="Rivera-Colon A.G."/>
            <person name="Rayamajhi N."/>
            <person name="Minhas B.F."/>
            <person name="Madrigal G."/>
            <person name="Bilyk K.T."/>
            <person name="Yoon V."/>
            <person name="Hune M."/>
            <person name="Gregory S."/>
            <person name="Cheng C.H.C."/>
            <person name="Catchen J.M."/>
        </authorList>
    </citation>
    <scope>NUCLEOTIDE SEQUENCE [LARGE SCALE GENOMIC DNA]</scope>
    <source>
        <tissue evidence="1">White muscle</tissue>
    </source>
</reference>
<dbReference type="Proteomes" id="UP001331515">
    <property type="component" value="Unassembled WGS sequence"/>
</dbReference>
<dbReference type="AlphaFoldDB" id="A0AAN8E0M1"/>
<evidence type="ECO:0000313" key="1">
    <source>
        <dbReference type="EMBL" id="KAK5931319.1"/>
    </source>
</evidence>
<accession>A0AAN8E0M1</accession>